<dbReference type="RefSeq" id="WP_025734078.1">
    <property type="nucleotide sequence ID" value="NZ_CP024963.1"/>
</dbReference>
<dbReference type="InterPro" id="IPR002481">
    <property type="entry name" value="FUR"/>
</dbReference>
<keyword evidence="8" id="KW-0408">Iron</keyword>
<dbReference type="PANTHER" id="PTHR33202:SF7">
    <property type="entry name" value="FERRIC UPTAKE REGULATION PROTEIN"/>
    <property type="match status" value="1"/>
</dbReference>
<dbReference type="EMBL" id="CP027019">
    <property type="protein sequence ID" value="AVP49716.1"/>
    <property type="molecule type" value="Genomic_DNA"/>
</dbReference>
<keyword evidence="2" id="KW-0678">Repressor</keyword>
<dbReference type="InterPro" id="IPR043135">
    <property type="entry name" value="Fur_C"/>
</dbReference>
<dbReference type="GO" id="GO:0003700">
    <property type="term" value="F:DNA-binding transcription factor activity"/>
    <property type="evidence" value="ECO:0007669"/>
    <property type="project" value="InterPro"/>
</dbReference>
<feature type="binding site" evidence="7">
    <location>
        <position position="99"/>
    </location>
    <ligand>
        <name>Zn(2+)</name>
        <dbReference type="ChEBI" id="CHEBI:29105"/>
    </ligand>
</feature>
<evidence type="ECO:0000256" key="6">
    <source>
        <dbReference type="ARBA" id="ARBA00023163"/>
    </source>
</evidence>
<keyword evidence="3 7" id="KW-0862">Zinc</keyword>
<protein>
    <submittedName>
        <fullName evidence="9">Fur family transcriptional regulator</fullName>
    </submittedName>
</protein>
<dbReference type="GO" id="GO:0008270">
    <property type="term" value="F:zinc ion binding"/>
    <property type="evidence" value="ECO:0007669"/>
    <property type="project" value="TreeGrafter"/>
</dbReference>
<evidence type="ECO:0000313" key="9">
    <source>
        <dbReference type="EMBL" id="ATZ17050.1"/>
    </source>
</evidence>
<evidence type="ECO:0000256" key="2">
    <source>
        <dbReference type="ARBA" id="ARBA00022491"/>
    </source>
</evidence>
<dbReference type="InterPro" id="IPR036388">
    <property type="entry name" value="WH-like_DNA-bd_sf"/>
</dbReference>
<dbReference type="Pfam" id="PF01475">
    <property type="entry name" value="FUR"/>
    <property type="match status" value="1"/>
</dbReference>
<name>A0A2K8NT83_9MOLU</name>
<evidence type="ECO:0000256" key="1">
    <source>
        <dbReference type="ARBA" id="ARBA00007957"/>
    </source>
</evidence>
<organism evidence="9 11">
    <name type="scientific">Williamsoniiplasma luminosum</name>
    <dbReference type="NCBI Taxonomy" id="214888"/>
    <lineage>
        <taxon>Bacteria</taxon>
        <taxon>Bacillati</taxon>
        <taxon>Mycoplasmatota</taxon>
        <taxon>Mollicutes</taxon>
        <taxon>Entomoplasmatales</taxon>
        <taxon>Williamsoniiplasma</taxon>
    </lineage>
</organism>
<comment type="similarity">
    <text evidence="1">Belongs to the Fur family.</text>
</comment>
<feature type="binding site" evidence="7">
    <location>
        <position position="143"/>
    </location>
    <ligand>
        <name>Zn(2+)</name>
        <dbReference type="ChEBI" id="CHEBI:29105"/>
    </ligand>
</feature>
<sequence length="149" mass="17326">MQTSVQEKKYEEIIAKLKKEGIRVTKVRSQIIKVIIMNEHPTINDIRNKLEERISNINVMSIYNTLDLLLEKHLLFANTFNGKEICYEIQDLKSVHLKCDNCLTITHIDAKELESMNTSQLKELAIKHGLLLDHFKIEIHGLCKKCNLQ</sequence>
<evidence type="ECO:0000256" key="7">
    <source>
        <dbReference type="PIRSR" id="PIRSR602481-1"/>
    </source>
</evidence>
<dbReference type="Gene3D" id="3.30.1490.190">
    <property type="match status" value="1"/>
</dbReference>
<evidence type="ECO:0000256" key="4">
    <source>
        <dbReference type="ARBA" id="ARBA00023015"/>
    </source>
</evidence>
<dbReference type="KEGG" id="elj:ELUMI_v1c03250"/>
<dbReference type="Proteomes" id="UP000239250">
    <property type="component" value="Chromosome"/>
</dbReference>
<evidence type="ECO:0000256" key="3">
    <source>
        <dbReference type="ARBA" id="ARBA00022833"/>
    </source>
</evidence>
<evidence type="ECO:0000256" key="5">
    <source>
        <dbReference type="ARBA" id="ARBA00023125"/>
    </source>
</evidence>
<proteinExistence type="inferred from homology"/>
<keyword evidence="7" id="KW-0479">Metal-binding</keyword>
<comment type="cofactor">
    <cofactor evidence="7">
        <name>Zn(2+)</name>
        <dbReference type="ChEBI" id="CHEBI:29105"/>
    </cofactor>
    <text evidence="7">Binds 1 zinc ion per subunit.</text>
</comment>
<reference evidence="10" key="2">
    <citation type="journal article" date="2018" name="Elife">
        <title>Firefly genomes illuminate parallel origins of bioluminescence in beetles.</title>
        <authorList>
            <person name="Fallon T.R."/>
            <person name="Lower S.E."/>
            <person name="Chang C.H."/>
            <person name="Bessho-Uehara M."/>
            <person name="Martin G.J."/>
            <person name="Bewick A.J."/>
            <person name="Behringer M."/>
            <person name="Debat H.J."/>
            <person name="Wong I."/>
            <person name="Day J.C."/>
            <person name="Suvorov A."/>
            <person name="Silva C.J."/>
            <person name="Stanger-Hall K.F."/>
            <person name="Hall D.W."/>
            <person name="Schmitz R.J."/>
            <person name="Nelson D.R."/>
            <person name="Lewis S.M."/>
            <person name="Shigenobu S."/>
            <person name="Bybee S.M."/>
            <person name="Larracuente A.M."/>
            <person name="Oba Y."/>
            <person name="Weng J.K."/>
        </authorList>
    </citation>
    <scope>NUCLEOTIDE SEQUENCE</scope>
    <source>
        <strain evidence="10">NJ-2016</strain>
    </source>
</reference>
<dbReference type="SUPFAM" id="SSF46785">
    <property type="entry name" value="Winged helix' DNA-binding domain"/>
    <property type="match status" value="1"/>
</dbReference>
<keyword evidence="4" id="KW-0805">Transcription regulation</keyword>
<reference evidence="12" key="3">
    <citation type="submission" date="2018-02" db="EMBL/GenBank/DDBJ databases">
        <title>Firefly genomes illuminate parallel origins of bioluminescence in beetles.</title>
        <authorList>
            <person name="Fallon T.R."/>
            <person name="Lower S.E.S."/>
            <person name="Behringer M."/>
            <person name="Weng J.-K."/>
        </authorList>
    </citation>
    <scope>NUCLEOTIDE SEQUENCE [LARGE SCALE GENOMIC DNA]</scope>
</reference>
<dbReference type="OrthoDB" id="399038at2"/>
<reference evidence="9 11" key="1">
    <citation type="submission" date="2017-11" db="EMBL/GenBank/DDBJ databases">
        <title>Genome sequence of Entomoplasma luminosum PIMN-1 (ATCC 49195).</title>
        <authorList>
            <person name="Lo W.-S."/>
            <person name="Gasparich G.E."/>
            <person name="Kuo C.-H."/>
        </authorList>
    </citation>
    <scope>NUCLEOTIDE SEQUENCE [LARGE SCALE GENOMIC DNA]</scope>
    <source>
        <strain evidence="9 11">PIMN-1</strain>
    </source>
</reference>
<feature type="binding site" evidence="7">
    <location>
        <position position="146"/>
    </location>
    <ligand>
        <name>Zn(2+)</name>
        <dbReference type="ChEBI" id="CHEBI:29105"/>
    </ligand>
</feature>
<accession>A0A2K8NT83</accession>
<keyword evidence="5" id="KW-0238">DNA-binding</keyword>
<dbReference type="InterPro" id="IPR036390">
    <property type="entry name" value="WH_DNA-bd_sf"/>
</dbReference>
<dbReference type="GO" id="GO:1900376">
    <property type="term" value="P:regulation of secondary metabolite biosynthetic process"/>
    <property type="evidence" value="ECO:0007669"/>
    <property type="project" value="TreeGrafter"/>
</dbReference>
<dbReference type="GO" id="GO:0045892">
    <property type="term" value="P:negative regulation of DNA-templated transcription"/>
    <property type="evidence" value="ECO:0007669"/>
    <property type="project" value="TreeGrafter"/>
</dbReference>
<dbReference type="Gene3D" id="1.10.10.10">
    <property type="entry name" value="Winged helix-like DNA-binding domain superfamily/Winged helix DNA-binding domain"/>
    <property type="match status" value="1"/>
</dbReference>
<evidence type="ECO:0000313" key="10">
    <source>
        <dbReference type="EMBL" id="AVP49716.1"/>
    </source>
</evidence>
<dbReference type="PANTHER" id="PTHR33202">
    <property type="entry name" value="ZINC UPTAKE REGULATION PROTEIN"/>
    <property type="match status" value="1"/>
</dbReference>
<gene>
    <name evidence="9" type="primary">fur</name>
    <name evidence="10" type="ORF">C5T88_04035</name>
    <name evidence="9" type="ORF">ELUMI_v1c03250</name>
</gene>
<feature type="binding site" evidence="7">
    <location>
        <position position="102"/>
    </location>
    <ligand>
        <name>Zn(2+)</name>
        <dbReference type="ChEBI" id="CHEBI:29105"/>
    </ligand>
</feature>
<comment type="cofactor">
    <cofactor evidence="8">
        <name>Mn(2+)</name>
        <dbReference type="ChEBI" id="CHEBI:29035"/>
    </cofactor>
    <cofactor evidence="8">
        <name>Fe(2+)</name>
        <dbReference type="ChEBI" id="CHEBI:29033"/>
    </cofactor>
    <text evidence="8">Binds 1 Mn(2+) or Fe(2+) ion per subunit.</text>
</comment>
<evidence type="ECO:0000313" key="12">
    <source>
        <dbReference type="Proteomes" id="UP000239250"/>
    </source>
</evidence>
<keyword evidence="11" id="KW-1185">Reference proteome</keyword>
<dbReference type="GO" id="GO:0000976">
    <property type="term" value="F:transcription cis-regulatory region binding"/>
    <property type="evidence" value="ECO:0007669"/>
    <property type="project" value="TreeGrafter"/>
</dbReference>
<keyword evidence="6" id="KW-0804">Transcription</keyword>
<dbReference type="AlphaFoldDB" id="A0A2K8NT83"/>
<dbReference type="Proteomes" id="UP000232063">
    <property type="component" value="Chromosome"/>
</dbReference>
<dbReference type="EMBL" id="CP024963">
    <property type="protein sequence ID" value="ATZ17050.1"/>
    <property type="molecule type" value="Genomic_DNA"/>
</dbReference>
<evidence type="ECO:0000256" key="8">
    <source>
        <dbReference type="PIRSR" id="PIRSR602481-2"/>
    </source>
</evidence>
<feature type="binding site" evidence="8">
    <location>
        <position position="114"/>
    </location>
    <ligand>
        <name>Fe cation</name>
        <dbReference type="ChEBI" id="CHEBI:24875"/>
    </ligand>
</feature>
<evidence type="ECO:0000313" key="11">
    <source>
        <dbReference type="Proteomes" id="UP000232063"/>
    </source>
</evidence>